<dbReference type="InterPro" id="IPR008930">
    <property type="entry name" value="Terpenoid_cyclase/PrenylTrfase"/>
</dbReference>
<keyword evidence="2" id="KW-1185">Reference proteome</keyword>
<reference evidence="1 2" key="1">
    <citation type="submission" date="2021-03" db="EMBL/GenBank/DDBJ databases">
        <authorList>
            <person name="Gilmore M.S."/>
            <person name="Schwartzman J."/>
            <person name="Van Tyne D."/>
            <person name="Martin M."/>
            <person name="Earl A.M."/>
            <person name="Manson A.L."/>
            <person name="Straub T."/>
            <person name="Salamzade R."/>
            <person name="Saavedra J."/>
            <person name="Lebreton F."/>
            <person name="Prichula J."/>
            <person name="Schaufler K."/>
            <person name="Gaca A."/>
            <person name="Sgardioli B."/>
            <person name="Wagenaar J."/>
            <person name="Strong T."/>
        </authorList>
    </citation>
    <scope>NUCLEOTIDE SEQUENCE [LARGE SCALE GENOMIC DNA]</scope>
    <source>
        <strain evidence="1 2">665A</strain>
    </source>
</reference>
<dbReference type="SUPFAM" id="SSF48239">
    <property type="entry name" value="Terpenoid cyclases/Protein prenyltransferases"/>
    <property type="match status" value="1"/>
</dbReference>
<name>A0ABV0EZY4_9ENTE</name>
<evidence type="ECO:0000313" key="1">
    <source>
        <dbReference type="EMBL" id="MEO1773163.1"/>
    </source>
</evidence>
<evidence type="ECO:0000313" key="2">
    <source>
        <dbReference type="Proteomes" id="UP000664357"/>
    </source>
</evidence>
<dbReference type="EMBL" id="JAFREL020000007">
    <property type="protein sequence ID" value="MEO1773163.1"/>
    <property type="molecule type" value="Genomic_DNA"/>
</dbReference>
<gene>
    <name evidence="1" type="ORF">JZO67_005147</name>
</gene>
<dbReference type="RefSeq" id="WP_207701144.1">
    <property type="nucleotide sequence ID" value="NZ_JAFREL020000007.1"/>
</dbReference>
<sequence>MNYQEDIETVLSHRYDQKWDYWTTEDRRLTNGGAFSCIASANYLLELGVSPEDSILQKVGELIWESWKEPGDFKLYPKGPVFPCQTIPAATLLIRLGYLEDPRIKKTLTHLMETRYSDGGWRCKKFYFGKGPETEHSNPLPTLNALNLFRHTEYFSDDRLNQAIEFLLSHWETKAPIGPCHYGIGTLFMQVEYPLSDYNIFHYVYVLSFYEYARKDPRFQDAFEALKRRTVEDQIVVERVNRKLAKLEFCKKGQVSELATKKYLEILDRMSD</sequence>
<protein>
    <recommendedName>
        <fullName evidence="3">Prenyltransferase</fullName>
    </recommendedName>
</protein>
<reference evidence="1 2" key="2">
    <citation type="submission" date="2024-02" db="EMBL/GenBank/DDBJ databases">
        <title>The Genome Sequence of Enterococcus sp. DIV0159.</title>
        <authorList>
            <person name="Earl A."/>
            <person name="Manson A."/>
            <person name="Gilmore M."/>
            <person name="Sanders J."/>
            <person name="Shea T."/>
            <person name="Howe W."/>
            <person name="Livny J."/>
            <person name="Cuomo C."/>
            <person name="Neafsey D."/>
            <person name="Birren B."/>
        </authorList>
    </citation>
    <scope>NUCLEOTIDE SEQUENCE [LARGE SCALE GENOMIC DNA]</scope>
    <source>
        <strain evidence="1 2">665A</strain>
    </source>
</reference>
<proteinExistence type="predicted"/>
<dbReference type="Proteomes" id="UP000664357">
    <property type="component" value="Unassembled WGS sequence"/>
</dbReference>
<comment type="caution">
    <text evidence="1">The sequence shown here is derived from an EMBL/GenBank/DDBJ whole genome shotgun (WGS) entry which is preliminary data.</text>
</comment>
<dbReference type="Gene3D" id="1.50.10.20">
    <property type="match status" value="1"/>
</dbReference>
<organism evidence="1 2">
    <name type="scientific">Candidatus Enterococcus ferrettii</name>
    <dbReference type="NCBI Taxonomy" id="2815324"/>
    <lineage>
        <taxon>Bacteria</taxon>
        <taxon>Bacillati</taxon>
        <taxon>Bacillota</taxon>
        <taxon>Bacilli</taxon>
        <taxon>Lactobacillales</taxon>
        <taxon>Enterococcaceae</taxon>
        <taxon>Enterococcus</taxon>
    </lineage>
</organism>
<accession>A0ABV0EZY4</accession>
<evidence type="ECO:0008006" key="3">
    <source>
        <dbReference type="Google" id="ProtNLM"/>
    </source>
</evidence>